<keyword evidence="2" id="KW-1185">Reference proteome</keyword>
<protein>
    <submittedName>
        <fullName evidence="1">Uncharacterized protein</fullName>
    </submittedName>
</protein>
<dbReference type="Proteomes" id="UP001278500">
    <property type="component" value="Unassembled WGS sequence"/>
</dbReference>
<comment type="caution">
    <text evidence="1">The sequence shown here is derived from an EMBL/GenBank/DDBJ whole genome shotgun (WGS) entry which is preliminary data.</text>
</comment>
<dbReference type="AlphaFoldDB" id="A0AAE0MK31"/>
<dbReference type="RefSeq" id="XP_062676774.1">
    <property type="nucleotide sequence ID" value="XM_062829219.1"/>
</dbReference>
<reference evidence="1" key="2">
    <citation type="submission" date="2023-06" db="EMBL/GenBank/DDBJ databases">
        <authorList>
            <consortium name="Lawrence Berkeley National Laboratory"/>
            <person name="Haridas S."/>
            <person name="Hensen N."/>
            <person name="Bonometti L."/>
            <person name="Westerberg I."/>
            <person name="Brannstrom I.O."/>
            <person name="Guillou S."/>
            <person name="Cros-Aarteil S."/>
            <person name="Calhoun S."/>
            <person name="Kuo A."/>
            <person name="Mondo S."/>
            <person name="Pangilinan J."/>
            <person name="Riley R."/>
            <person name="Labutti K."/>
            <person name="Andreopoulos B."/>
            <person name="Lipzen A."/>
            <person name="Chen C."/>
            <person name="Yanf M."/>
            <person name="Daum C."/>
            <person name="Ng V."/>
            <person name="Clum A."/>
            <person name="Steindorff A."/>
            <person name="Ohm R."/>
            <person name="Martin F."/>
            <person name="Silar P."/>
            <person name="Natvig D."/>
            <person name="Lalanne C."/>
            <person name="Gautier V."/>
            <person name="Ament-Velasquez S.L."/>
            <person name="Kruys A."/>
            <person name="Hutchinson M.I."/>
            <person name="Powell A.J."/>
            <person name="Barry K."/>
            <person name="Miller A.N."/>
            <person name="Grigoriev I.V."/>
            <person name="Debuchy R."/>
            <person name="Gladieux P."/>
            <person name="Thoren M.H."/>
            <person name="Johannesson H."/>
        </authorList>
    </citation>
    <scope>NUCLEOTIDE SEQUENCE</scope>
    <source>
        <strain evidence="1">CBS 560.94</strain>
    </source>
</reference>
<name>A0AAE0MK31_9PEZI</name>
<organism evidence="1 2">
    <name type="scientific">Neurospora tetraspora</name>
    <dbReference type="NCBI Taxonomy" id="94610"/>
    <lineage>
        <taxon>Eukaryota</taxon>
        <taxon>Fungi</taxon>
        <taxon>Dikarya</taxon>
        <taxon>Ascomycota</taxon>
        <taxon>Pezizomycotina</taxon>
        <taxon>Sordariomycetes</taxon>
        <taxon>Sordariomycetidae</taxon>
        <taxon>Sordariales</taxon>
        <taxon>Sordariaceae</taxon>
        <taxon>Neurospora</taxon>
    </lineage>
</organism>
<evidence type="ECO:0000313" key="2">
    <source>
        <dbReference type="Proteomes" id="UP001278500"/>
    </source>
</evidence>
<reference evidence="1" key="1">
    <citation type="journal article" date="2023" name="Mol. Phylogenet. Evol.">
        <title>Genome-scale phylogeny and comparative genomics of the fungal order Sordariales.</title>
        <authorList>
            <person name="Hensen N."/>
            <person name="Bonometti L."/>
            <person name="Westerberg I."/>
            <person name="Brannstrom I.O."/>
            <person name="Guillou S."/>
            <person name="Cros-Aarteil S."/>
            <person name="Calhoun S."/>
            <person name="Haridas S."/>
            <person name="Kuo A."/>
            <person name="Mondo S."/>
            <person name="Pangilinan J."/>
            <person name="Riley R."/>
            <person name="LaButti K."/>
            <person name="Andreopoulos B."/>
            <person name="Lipzen A."/>
            <person name="Chen C."/>
            <person name="Yan M."/>
            <person name="Daum C."/>
            <person name="Ng V."/>
            <person name="Clum A."/>
            <person name="Steindorff A."/>
            <person name="Ohm R.A."/>
            <person name="Martin F."/>
            <person name="Silar P."/>
            <person name="Natvig D.O."/>
            <person name="Lalanne C."/>
            <person name="Gautier V."/>
            <person name="Ament-Velasquez S.L."/>
            <person name="Kruys A."/>
            <person name="Hutchinson M.I."/>
            <person name="Powell A.J."/>
            <person name="Barry K."/>
            <person name="Miller A.N."/>
            <person name="Grigoriev I.V."/>
            <person name="Debuchy R."/>
            <person name="Gladieux P."/>
            <person name="Hiltunen Thoren M."/>
            <person name="Johannesson H."/>
        </authorList>
    </citation>
    <scope>NUCLEOTIDE SEQUENCE</scope>
    <source>
        <strain evidence="1">CBS 560.94</strain>
    </source>
</reference>
<evidence type="ECO:0000313" key="1">
    <source>
        <dbReference type="EMBL" id="KAK3334608.1"/>
    </source>
</evidence>
<proteinExistence type="predicted"/>
<accession>A0AAE0MK31</accession>
<sequence length="103" mass="11361">MLNKACCAPYIPAAVSTYTVIVEAIVGTPVVFLHDDHRYPTGLWAVERAPIACTALRGPSASTVNGASTLPMAFRTLPRRMERSMRAWRRLRKKDVSGSRFGL</sequence>
<dbReference type="EMBL" id="JAUEPP010000010">
    <property type="protein sequence ID" value="KAK3334608.1"/>
    <property type="molecule type" value="Genomic_DNA"/>
</dbReference>
<gene>
    <name evidence="1" type="ORF">B0H65DRAFT_543245</name>
</gene>
<dbReference type="GeneID" id="87866373"/>